<dbReference type="EMBL" id="CP108318">
    <property type="protein sequence ID" value="WTW66197.1"/>
    <property type="molecule type" value="Genomic_DNA"/>
</dbReference>
<gene>
    <name evidence="1" type="ORF">OG549_39370</name>
</gene>
<name>A0AAU2VFA1_9ACTN</name>
<accession>A0AAU2VFA1</accession>
<proteinExistence type="predicted"/>
<organism evidence="1">
    <name type="scientific">Streptomyces sp. NBC_00003</name>
    <dbReference type="NCBI Taxonomy" id="2903608"/>
    <lineage>
        <taxon>Bacteria</taxon>
        <taxon>Bacillati</taxon>
        <taxon>Actinomycetota</taxon>
        <taxon>Actinomycetes</taxon>
        <taxon>Kitasatosporales</taxon>
        <taxon>Streptomycetaceae</taxon>
        <taxon>Streptomyces</taxon>
    </lineage>
</organism>
<reference evidence="1" key="1">
    <citation type="submission" date="2022-10" db="EMBL/GenBank/DDBJ databases">
        <title>The complete genomes of actinobacterial strains from the NBC collection.</title>
        <authorList>
            <person name="Joergensen T.S."/>
            <person name="Alvarez Arevalo M."/>
            <person name="Sterndorff E.B."/>
            <person name="Faurdal D."/>
            <person name="Vuksanovic O."/>
            <person name="Mourched A.-S."/>
            <person name="Charusanti P."/>
            <person name="Shaw S."/>
            <person name="Blin K."/>
            <person name="Weber T."/>
        </authorList>
    </citation>
    <scope>NUCLEOTIDE SEQUENCE</scope>
    <source>
        <strain evidence="1">NBC_00003</strain>
    </source>
</reference>
<sequence>MTEVIGTHRVAALLSVVHGDLWATARQEARQQALTAVQLLDRVDRSGGHR</sequence>
<evidence type="ECO:0000313" key="1">
    <source>
        <dbReference type="EMBL" id="WTW66197.1"/>
    </source>
</evidence>
<protein>
    <submittedName>
        <fullName evidence="1">Uncharacterized protein</fullName>
    </submittedName>
</protein>
<dbReference type="AlphaFoldDB" id="A0AAU2VFA1"/>